<evidence type="ECO:0000313" key="4">
    <source>
        <dbReference type="Proteomes" id="UP000093281"/>
    </source>
</evidence>
<dbReference type="EMBL" id="LCUJ01000009">
    <property type="protein sequence ID" value="OCL97682.1"/>
    <property type="molecule type" value="Genomic_DNA"/>
</dbReference>
<comment type="caution">
    <text evidence="3">The sequence shown here is derived from an EMBL/GenBank/DDBJ whole genome shotgun (WGS) entry which is preliminary data.</text>
</comment>
<accession>A0A1C0B576</accession>
<dbReference type="Proteomes" id="UP000093281">
    <property type="component" value="Unassembled WGS sequence"/>
</dbReference>
<dbReference type="OrthoDB" id="5365962at2"/>
<gene>
    <name evidence="3" type="ORF">AAX29_01835</name>
</gene>
<dbReference type="RefSeq" id="WP_066187411.1">
    <property type="nucleotide sequence ID" value="NZ_LCUJ01000009.1"/>
</dbReference>
<evidence type="ECO:0000259" key="2">
    <source>
        <dbReference type="Pfam" id="PF20172"/>
    </source>
</evidence>
<proteinExistence type="predicted"/>
<dbReference type="InterPro" id="IPR011010">
    <property type="entry name" value="DNA_brk_join_enz"/>
</dbReference>
<dbReference type="GO" id="GO:0015074">
    <property type="term" value="P:DNA integration"/>
    <property type="evidence" value="ECO:0007669"/>
    <property type="project" value="InterPro"/>
</dbReference>
<dbReference type="InterPro" id="IPR046668">
    <property type="entry name" value="DUF6538"/>
</dbReference>
<organism evidence="3 4">
    <name type="scientific">Aliarcobacter thereius</name>
    <dbReference type="NCBI Taxonomy" id="544718"/>
    <lineage>
        <taxon>Bacteria</taxon>
        <taxon>Pseudomonadati</taxon>
        <taxon>Campylobacterota</taxon>
        <taxon>Epsilonproteobacteria</taxon>
        <taxon>Campylobacterales</taxon>
        <taxon>Arcobacteraceae</taxon>
        <taxon>Aliarcobacter</taxon>
    </lineage>
</organism>
<protein>
    <recommendedName>
        <fullName evidence="2">DUF6538 domain-containing protein</fullName>
    </recommendedName>
</protein>
<dbReference type="Pfam" id="PF20172">
    <property type="entry name" value="DUF6538"/>
    <property type="match status" value="1"/>
</dbReference>
<dbReference type="GO" id="GO:0003677">
    <property type="term" value="F:DNA binding"/>
    <property type="evidence" value="ECO:0007669"/>
    <property type="project" value="InterPro"/>
</dbReference>
<dbReference type="InterPro" id="IPR013762">
    <property type="entry name" value="Integrase-like_cat_sf"/>
</dbReference>
<dbReference type="Gene3D" id="1.10.443.10">
    <property type="entry name" value="Intergrase catalytic core"/>
    <property type="match status" value="1"/>
</dbReference>
<sequence>MSYLQRRNGVYYFKKRVNSKLANNKNHIIRKSLRTKCYNTAKKLASLLNYWTQEYFEMGKIMELYEMEDIVYNYYNKSMHEYNEYEKLRHEKNSINKNGKDYEGSTKKALMHHLKRYNSLDKKRNFLDIKEFVEENIIPISMIEKNELEELREMKEFYWKIFKYYGEILKTDLGRFDKYSVEDSIKKHKKEKVKYIYQNSEKEDEDIEEDLFEVMVNKYLSHIKIKKKLSTATIDDYSPSYYLVNEVFPNKKLSKLTTKDLEYLEEIISNMPTNRNKIKITRDLDINKQVELMKNILEDRRNKIFKEEHQKIKVLSEKTQNKHFEQITSFIDFCSKKYGFKTPLNGIVLQRYRIKSDSSTERLLLNDDELKTVFNEFDYLNKKLLFTLKNDPLKVYGIFLTMFLGMRPIEAGQLMVNDLKETKDSKGNTIYYLKVSKENSSGDEELEGVKKEKTDNTKRKLPLTEIFIKDLKFLEFVNKRKKEKQKFIFVDMLKDKDIKKEINNTVRRCEDTFNSKLKKLELENLDRKSFYSLRHSFANKIKHIPKALQDKRGESLMGHTGATDSELFNRYGNRYFEPDFLYEILVEVKYDDFDFSYITQEIEKIL</sequence>
<dbReference type="SUPFAM" id="SSF56349">
    <property type="entry name" value="DNA breaking-rejoining enzymes"/>
    <property type="match status" value="1"/>
</dbReference>
<keyword evidence="1" id="KW-0233">DNA recombination</keyword>
<dbReference type="AlphaFoldDB" id="A0A1C0B576"/>
<reference evidence="4" key="1">
    <citation type="submission" date="2015-05" db="EMBL/GenBank/DDBJ databases">
        <authorList>
            <person name="Rovetto F."/>
            <person name="Cocolin L."/>
            <person name="Illeghems K."/>
            <person name="Van Nieuwerburgh F."/>
            <person name="Houf K."/>
        </authorList>
    </citation>
    <scope>NUCLEOTIDE SEQUENCE [LARGE SCALE GENOMIC DNA]</scope>
    <source>
        <strain evidence="4">DU22</strain>
    </source>
</reference>
<evidence type="ECO:0000313" key="3">
    <source>
        <dbReference type="EMBL" id="OCL97682.1"/>
    </source>
</evidence>
<dbReference type="GO" id="GO:0006310">
    <property type="term" value="P:DNA recombination"/>
    <property type="evidence" value="ECO:0007669"/>
    <property type="project" value="UniProtKB-KW"/>
</dbReference>
<evidence type="ECO:0000256" key="1">
    <source>
        <dbReference type="ARBA" id="ARBA00023172"/>
    </source>
</evidence>
<feature type="domain" description="DUF6538" evidence="2">
    <location>
        <begin position="3"/>
        <end position="58"/>
    </location>
</feature>
<name>A0A1C0B576_9BACT</name>